<feature type="binding site" evidence="5">
    <location>
        <position position="181"/>
    </location>
    <ligand>
        <name>chlorophyll a</name>
        <dbReference type="ChEBI" id="CHEBI:58416"/>
        <label>1</label>
    </ligand>
</feature>
<evidence type="ECO:0000256" key="1">
    <source>
        <dbReference type="ARBA" id="ARBA00004229"/>
    </source>
</evidence>
<dbReference type="OrthoDB" id="423598at2759"/>
<dbReference type="PANTHER" id="PTHR21649">
    <property type="entry name" value="CHLOROPHYLL A/B BINDING PROTEIN"/>
    <property type="match status" value="1"/>
</dbReference>
<feature type="binding site" evidence="5">
    <location>
        <position position="30"/>
    </location>
    <ligand>
        <name>chlorophyll a</name>
        <dbReference type="ChEBI" id="CHEBI:58416"/>
        <label>1</label>
    </ligand>
</feature>
<evidence type="ECO:0008006" key="8">
    <source>
        <dbReference type="Google" id="ProtNLM"/>
    </source>
</evidence>
<dbReference type="InterPro" id="IPR022796">
    <property type="entry name" value="Chloroa_b-bind"/>
</dbReference>
<evidence type="ECO:0000313" key="7">
    <source>
        <dbReference type="Proteomes" id="UP000218209"/>
    </source>
</evidence>
<dbReference type="InterPro" id="IPR001344">
    <property type="entry name" value="Chloro_AB-bd_pln"/>
</dbReference>
<evidence type="ECO:0000313" key="6">
    <source>
        <dbReference type="EMBL" id="OSX68905.1"/>
    </source>
</evidence>
<feature type="binding site" evidence="5">
    <location>
        <position position="45"/>
    </location>
    <ligand>
        <name>chlorophyll a</name>
        <dbReference type="ChEBI" id="CHEBI:58416"/>
        <label>1</label>
    </ligand>
</feature>
<keyword evidence="4" id="KW-0934">Plastid</keyword>
<dbReference type="Gene3D" id="1.10.3460.10">
    <property type="entry name" value="Chlorophyll a/b binding protein domain"/>
    <property type="match status" value="1"/>
</dbReference>
<feature type="binding site" evidence="5">
    <location>
        <position position="167"/>
    </location>
    <ligand>
        <name>chlorophyll a</name>
        <dbReference type="ChEBI" id="CHEBI:58416"/>
        <label>1</label>
    </ligand>
</feature>
<dbReference type="GO" id="GO:0009765">
    <property type="term" value="P:photosynthesis, light harvesting"/>
    <property type="evidence" value="ECO:0007669"/>
    <property type="project" value="InterPro"/>
</dbReference>
<dbReference type="Proteomes" id="UP000218209">
    <property type="component" value="Unassembled WGS sequence"/>
</dbReference>
<dbReference type="GO" id="GO:0009507">
    <property type="term" value="C:chloroplast"/>
    <property type="evidence" value="ECO:0007669"/>
    <property type="project" value="UniProtKB-SubCell"/>
</dbReference>
<feature type="binding site" evidence="5">
    <location>
        <position position="150"/>
    </location>
    <ligand>
        <name>chlorophyll a</name>
        <dbReference type="ChEBI" id="CHEBI:58416"/>
        <label>3</label>
    </ligand>
</feature>
<evidence type="ECO:0000256" key="3">
    <source>
        <dbReference type="ARBA" id="ARBA00022531"/>
    </source>
</evidence>
<keyword evidence="7" id="KW-1185">Reference proteome</keyword>
<feature type="binding site" evidence="5">
    <location>
        <position position="153"/>
    </location>
    <ligand>
        <name>chlorophyll a</name>
        <dbReference type="ChEBI" id="CHEBI:58416"/>
        <label>1</label>
    </ligand>
</feature>
<evidence type="ECO:0000256" key="4">
    <source>
        <dbReference type="ARBA" id="ARBA00022640"/>
    </source>
</evidence>
<keyword evidence="3" id="KW-0602">Photosynthesis</keyword>
<reference evidence="6 7" key="1">
    <citation type="submission" date="2017-03" db="EMBL/GenBank/DDBJ databases">
        <title>WGS assembly of Porphyra umbilicalis.</title>
        <authorList>
            <person name="Brawley S.H."/>
            <person name="Blouin N.A."/>
            <person name="Ficko-Blean E."/>
            <person name="Wheeler G.L."/>
            <person name="Lohr M."/>
            <person name="Goodson H.V."/>
            <person name="Jenkins J.W."/>
            <person name="Blaby-Haas C.E."/>
            <person name="Helliwell K.E."/>
            <person name="Chan C."/>
            <person name="Marriage T."/>
            <person name="Bhattacharya D."/>
            <person name="Klein A.S."/>
            <person name="Badis Y."/>
            <person name="Brodie J."/>
            <person name="Cao Y."/>
            <person name="Collen J."/>
            <person name="Dittami S.M."/>
            <person name="Gachon C.M."/>
            <person name="Green B.R."/>
            <person name="Karpowicz S."/>
            <person name="Kim J.W."/>
            <person name="Kudahl U."/>
            <person name="Lin S."/>
            <person name="Michel G."/>
            <person name="Mittag M."/>
            <person name="Olson B.J."/>
            <person name="Pangilinan J."/>
            <person name="Peng Y."/>
            <person name="Qiu H."/>
            <person name="Shu S."/>
            <person name="Singer J.T."/>
            <person name="Smith A.G."/>
            <person name="Sprecher B.N."/>
            <person name="Wagner V."/>
            <person name="Wang W."/>
            <person name="Wang Z.-Y."/>
            <person name="Yan J."/>
            <person name="Yarish C."/>
            <person name="Zoeuner-Riek S."/>
            <person name="Zhuang Y."/>
            <person name="Zou Y."/>
            <person name="Lindquist E.A."/>
            <person name="Grimwood J."/>
            <person name="Barry K."/>
            <person name="Rokhsar D.S."/>
            <person name="Schmutz J."/>
            <person name="Stiller J.W."/>
            <person name="Grossman A.R."/>
            <person name="Prochnik S.E."/>
        </authorList>
    </citation>
    <scope>NUCLEOTIDE SEQUENCE [LARGE SCALE GENOMIC DNA]</scope>
    <source>
        <strain evidence="6">4086291</strain>
    </source>
</reference>
<dbReference type="GO" id="GO:0016168">
    <property type="term" value="F:chlorophyll binding"/>
    <property type="evidence" value="ECO:0007669"/>
    <property type="project" value="UniProtKB-KW"/>
</dbReference>
<dbReference type="SUPFAM" id="SSF103511">
    <property type="entry name" value="Chlorophyll a-b binding protein"/>
    <property type="match status" value="1"/>
</dbReference>
<organism evidence="6 7">
    <name type="scientific">Porphyra umbilicalis</name>
    <name type="common">Purple laver</name>
    <name type="synonym">Red alga</name>
    <dbReference type="NCBI Taxonomy" id="2786"/>
    <lineage>
        <taxon>Eukaryota</taxon>
        <taxon>Rhodophyta</taxon>
        <taxon>Bangiophyceae</taxon>
        <taxon>Bangiales</taxon>
        <taxon>Bangiaceae</taxon>
        <taxon>Porphyra</taxon>
    </lineage>
</organism>
<keyword evidence="5" id="KW-0148">Chlorophyll</keyword>
<accession>A0A1X6NJX8</accession>
<comment type="subcellular location">
    <subcellularLocation>
        <location evidence="1">Plastid</location>
        <location evidence="1">Chloroplast</location>
    </subcellularLocation>
</comment>
<keyword evidence="2" id="KW-0150">Chloroplast</keyword>
<feature type="binding site" evidence="5">
    <location>
        <position position="42"/>
    </location>
    <ligand>
        <name>chlorophyll a</name>
        <dbReference type="ChEBI" id="CHEBI:58416"/>
        <label>1</label>
    </ligand>
</feature>
<dbReference type="EMBL" id="KV919974">
    <property type="protein sequence ID" value="OSX68905.1"/>
    <property type="molecule type" value="Genomic_DNA"/>
</dbReference>
<gene>
    <name evidence="6" type="ORF">BU14_2112s0001</name>
</gene>
<dbReference type="AlphaFoldDB" id="A0A1X6NJX8"/>
<evidence type="ECO:0000256" key="5">
    <source>
        <dbReference type="PIRSR" id="PIRSR601344-1"/>
    </source>
</evidence>
<dbReference type="Pfam" id="PF00504">
    <property type="entry name" value="Chloroa_b-bind"/>
    <property type="match status" value="1"/>
</dbReference>
<sequence>MSRSMPFLTRPPALDGGLPGDVGFDPLGFSTRVDARWLREAELKHGRVAGLAVVGMLVQEGVHLPNALYANPLPAGAWADVPSLALWQVLAFCGLFEMATYGGNINYPMMMEFFDAHPERVGGTFGCDVMGLLGGDTAKTDKAARLRLSELKNGRLAMLAAGGMITQSVMFDTPILNQLLHFQPMVVPGL</sequence>
<protein>
    <recommendedName>
        <fullName evidence="8">Light harvesting protein</fullName>
    </recommendedName>
</protein>
<keyword evidence="5" id="KW-0157">Chromophore</keyword>
<dbReference type="GO" id="GO:0016020">
    <property type="term" value="C:membrane"/>
    <property type="evidence" value="ECO:0007669"/>
    <property type="project" value="InterPro"/>
</dbReference>
<evidence type="ECO:0000256" key="2">
    <source>
        <dbReference type="ARBA" id="ARBA00022528"/>
    </source>
</evidence>
<feature type="binding site" description="axial binding residue" evidence="5">
    <location>
        <position position="47"/>
    </location>
    <ligand>
        <name>chlorophyll b</name>
        <dbReference type="ChEBI" id="CHEBI:61721"/>
        <label>1</label>
    </ligand>
    <ligandPart>
        <name>Mg</name>
        <dbReference type="ChEBI" id="CHEBI:25107"/>
    </ligandPart>
</feature>
<proteinExistence type="predicted"/>
<name>A0A1X6NJX8_PORUM</name>
<feature type="binding site" evidence="5">
    <location>
        <position position="155"/>
    </location>
    <ligand>
        <name>chlorophyll a</name>
        <dbReference type="ChEBI" id="CHEBI:58416"/>
        <label>1</label>
    </ligand>
</feature>